<evidence type="ECO:0000313" key="1">
    <source>
        <dbReference type="EMBL" id="RZC58367.1"/>
    </source>
</evidence>
<gene>
    <name evidence="1" type="ORF">C5167_005671</name>
</gene>
<sequence length="67" mass="7640">MVPCVSFTLKREYGTQIRISSRRNIQILPNLNMGFNGFSFELTRNGTGLSGKSNEIKLYAVHFMEEP</sequence>
<dbReference type="EMBL" id="CM010718">
    <property type="protein sequence ID" value="RZC58367.1"/>
    <property type="molecule type" value="Genomic_DNA"/>
</dbReference>
<reference evidence="1 2" key="1">
    <citation type="journal article" date="2018" name="Science">
        <title>The opium poppy genome and morphinan production.</title>
        <authorList>
            <person name="Guo L."/>
            <person name="Winzer T."/>
            <person name="Yang X."/>
            <person name="Li Y."/>
            <person name="Ning Z."/>
            <person name="He Z."/>
            <person name="Teodor R."/>
            <person name="Lu Y."/>
            <person name="Bowser T.A."/>
            <person name="Graham I.A."/>
            <person name="Ye K."/>
        </authorList>
    </citation>
    <scope>NUCLEOTIDE SEQUENCE [LARGE SCALE GENOMIC DNA]</scope>
    <source>
        <strain evidence="2">cv. HN1</strain>
        <tissue evidence="1">Leaves</tissue>
    </source>
</reference>
<dbReference type="Gramene" id="RZC58367">
    <property type="protein sequence ID" value="RZC58367"/>
    <property type="gene ID" value="C5167_005671"/>
</dbReference>
<dbReference type="Proteomes" id="UP000316621">
    <property type="component" value="Chromosome 4"/>
</dbReference>
<keyword evidence="2" id="KW-1185">Reference proteome</keyword>
<evidence type="ECO:0000313" key="2">
    <source>
        <dbReference type="Proteomes" id="UP000316621"/>
    </source>
</evidence>
<protein>
    <submittedName>
        <fullName evidence="1">Uncharacterized protein</fullName>
    </submittedName>
</protein>
<organism evidence="1 2">
    <name type="scientific">Papaver somniferum</name>
    <name type="common">Opium poppy</name>
    <dbReference type="NCBI Taxonomy" id="3469"/>
    <lineage>
        <taxon>Eukaryota</taxon>
        <taxon>Viridiplantae</taxon>
        <taxon>Streptophyta</taxon>
        <taxon>Embryophyta</taxon>
        <taxon>Tracheophyta</taxon>
        <taxon>Spermatophyta</taxon>
        <taxon>Magnoliopsida</taxon>
        <taxon>Ranunculales</taxon>
        <taxon>Papaveraceae</taxon>
        <taxon>Papaveroideae</taxon>
        <taxon>Papaver</taxon>
    </lineage>
</organism>
<name>A0A4Y7JC31_PAPSO</name>
<accession>A0A4Y7JC31</accession>
<proteinExistence type="predicted"/>
<dbReference type="AlphaFoldDB" id="A0A4Y7JC31"/>